<sequence>MKTQPPVLHSIKVKAAWEVVGLDLIGPLRETANQNKYVMTMTDLYTKWVAAEPLTSKTAAEAAVVKTMYTFVVSGINTALQASTKHTPLYLMFNRHPRLPEVMNACPMGDTFDKGDPEEDIDTVVSQMKELNKKVLNNIENTQARQQKSYGKRKRNVRICSINSGDEVLISENPMKRSRKEGLASHHQGPFAVTRVTSKGVATVVKGNGTKKQLNVSWLKPYYRLENRGLTKLAFLHDHQYLKTNEGMQHSYACRGEKWRKDLGPLQDKLLKYVLDSSQPAGELIVRDGDVCVTREDFDFGFSSVHGCQYWKCLSEDSGGGCPETWKICSHCGHVCCAHLENHKCGPPG</sequence>
<dbReference type="EMBL" id="CM043787">
    <property type="protein sequence ID" value="KAI4830841.1"/>
    <property type="molecule type" value="Genomic_DNA"/>
</dbReference>
<proteinExistence type="predicted"/>
<organism evidence="1 2">
    <name type="scientific">Chaenocephalus aceratus</name>
    <name type="common">Blackfin icefish</name>
    <name type="synonym">Chaenichthys aceratus</name>
    <dbReference type="NCBI Taxonomy" id="36190"/>
    <lineage>
        <taxon>Eukaryota</taxon>
        <taxon>Metazoa</taxon>
        <taxon>Chordata</taxon>
        <taxon>Craniata</taxon>
        <taxon>Vertebrata</taxon>
        <taxon>Euteleostomi</taxon>
        <taxon>Actinopterygii</taxon>
        <taxon>Neopterygii</taxon>
        <taxon>Teleostei</taxon>
        <taxon>Neoteleostei</taxon>
        <taxon>Acanthomorphata</taxon>
        <taxon>Eupercaria</taxon>
        <taxon>Perciformes</taxon>
        <taxon>Notothenioidei</taxon>
        <taxon>Channichthyidae</taxon>
        <taxon>Chaenocephalus</taxon>
    </lineage>
</organism>
<comment type="caution">
    <text evidence="1">The sequence shown here is derived from an EMBL/GenBank/DDBJ whole genome shotgun (WGS) entry which is preliminary data.</text>
</comment>
<evidence type="ECO:0000313" key="1">
    <source>
        <dbReference type="EMBL" id="KAI4830841.1"/>
    </source>
</evidence>
<reference evidence="1" key="1">
    <citation type="submission" date="2022-05" db="EMBL/GenBank/DDBJ databases">
        <title>Chromosome-level genome of Chaenocephalus aceratus.</title>
        <authorList>
            <person name="Park H."/>
        </authorList>
    </citation>
    <scope>NUCLEOTIDE SEQUENCE</scope>
    <source>
        <strain evidence="1">KU_202001</strain>
    </source>
</reference>
<dbReference type="Proteomes" id="UP001057452">
    <property type="component" value="Chromosome 3"/>
</dbReference>
<protein>
    <submittedName>
        <fullName evidence="1">Uncharacterized protein</fullName>
    </submittedName>
</protein>
<evidence type="ECO:0000313" key="2">
    <source>
        <dbReference type="Proteomes" id="UP001057452"/>
    </source>
</evidence>
<keyword evidence="2" id="KW-1185">Reference proteome</keyword>
<name>A0ACB9XW64_CHAAC</name>
<accession>A0ACB9XW64</accession>
<gene>
    <name evidence="1" type="ORF">KUCAC02_002447</name>
</gene>